<gene>
    <name evidence="2" type="ORF">FC78_GL002657</name>
</gene>
<evidence type="ECO:0000313" key="3">
    <source>
        <dbReference type="Proteomes" id="UP000051515"/>
    </source>
</evidence>
<dbReference type="EMBL" id="AZDY01000038">
    <property type="protein sequence ID" value="KRK82646.1"/>
    <property type="molecule type" value="Genomic_DNA"/>
</dbReference>
<evidence type="ECO:0008006" key="4">
    <source>
        <dbReference type="Google" id="ProtNLM"/>
    </source>
</evidence>
<dbReference type="PANTHER" id="PTHR31047">
    <property type="entry name" value="MEIOTICALLY UP-REGULATED GENE 157 PROTEIN"/>
    <property type="match status" value="1"/>
</dbReference>
<organism evidence="2 3">
    <name type="scientific">Companilactobacillus bobalius DSM 19674</name>
    <dbReference type="NCBI Taxonomy" id="1423788"/>
    <lineage>
        <taxon>Bacteria</taxon>
        <taxon>Bacillati</taxon>
        <taxon>Bacillota</taxon>
        <taxon>Bacilli</taxon>
        <taxon>Lactobacillales</taxon>
        <taxon>Lactobacillaceae</taxon>
        <taxon>Companilactobacillus</taxon>
        <taxon>Companilactobacillus bobalius</taxon>
    </lineage>
</organism>
<dbReference type="PIRSF" id="PIRSF028846">
    <property type="entry name" value="UCP028846"/>
    <property type="match status" value="1"/>
</dbReference>
<dbReference type="InterPro" id="IPR008928">
    <property type="entry name" value="6-hairpin_glycosidase_sf"/>
</dbReference>
<proteinExistence type="predicted"/>
<dbReference type="InterPro" id="IPR008313">
    <property type="entry name" value="GH125"/>
</dbReference>
<reference evidence="2 3" key="1">
    <citation type="journal article" date="2015" name="Genome Announc.">
        <title>Expanding the biotechnology potential of lactobacilli through comparative genomics of 213 strains and associated genera.</title>
        <authorList>
            <person name="Sun Z."/>
            <person name="Harris H.M."/>
            <person name="McCann A."/>
            <person name="Guo C."/>
            <person name="Argimon S."/>
            <person name="Zhang W."/>
            <person name="Yang X."/>
            <person name="Jeffery I.B."/>
            <person name="Cooney J.C."/>
            <person name="Kagawa T.F."/>
            <person name="Liu W."/>
            <person name="Song Y."/>
            <person name="Salvetti E."/>
            <person name="Wrobel A."/>
            <person name="Rasinkangas P."/>
            <person name="Parkhill J."/>
            <person name="Rea M.C."/>
            <person name="O'Sullivan O."/>
            <person name="Ritari J."/>
            <person name="Douillard F.P."/>
            <person name="Paul Ross R."/>
            <person name="Yang R."/>
            <person name="Briner A.E."/>
            <person name="Felis G.E."/>
            <person name="de Vos W.M."/>
            <person name="Barrangou R."/>
            <person name="Klaenhammer T.R."/>
            <person name="Caufield P.W."/>
            <person name="Cui Y."/>
            <person name="Zhang H."/>
            <person name="O'Toole P.W."/>
        </authorList>
    </citation>
    <scope>NUCLEOTIDE SEQUENCE [LARGE SCALE GENOMIC DNA]</scope>
    <source>
        <strain evidence="2 3">DSM 19674</strain>
    </source>
</reference>
<dbReference type="PATRIC" id="fig|1423788.3.peg.2728"/>
<dbReference type="Proteomes" id="UP000051515">
    <property type="component" value="Unassembled WGS sequence"/>
</dbReference>
<dbReference type="SUPFAM" id="SSF48208">
    <property type="entry name" value="Six-hairpin glycosidases"/>
    <property type="match status" value="1"/>
</dbReference>
<keyword evidence="3" id="KW-1185">Reference proteome</keyword>
<accession>A0A0R1KGP5</accession>
<dbReference type="Gene3D" id="1.50.10.10">
    <property type="match status" value="1"/>
</dbReference>
<dbReference type="Pfam" id="PF06824">
    <property type="entry name" value="Glyco_hydro_125"/>
    <property type="match status" value="1"/>
</dbReference>
<comment type="caution">
    <text evidence="2">The sequence shown here is derived from an EMBL/GenBank/DDBJ whole genome shotgun (WGS) entry which is preliminary data.</text>
</comment>
<dbReference type="STRING" id="1423788.FC78_GL002657"/>
<dbReference type="InterPro" id="IPR012341">
    <property type="entry name" value="6hp_glycosidase-like_sf"/>
</dbReference>
<evidence type="ECO:0000256" key="1">
    <source>
        <dbReference type="SAM" id="MobiDB-lite"/>
    </source>
</evidence>
<name>A0A0R1KGP5_9LACO</name>
<dbReference type="SMART" id="SM01149">
    <property type="entry name" value="DUF1237"/>
    <property type="match status" value="1"/>
</dbReference>
<feature type="region of interest" description="Disordered" evidence="1">
    <location>
        <begin position="195"/>
        <end position="215"/>
    </location>
</feature>
<sequence>MEQMIYQLEDPILTKQTISPEIKNFMDEVTRKAGVDHADWSKVFNVTYANTLETTVKKIADDDIFILTGDIPAMWQRDSTCQVRPYLVMAQQIPEVSDFIRGVVKRQFFNMNHDPYANAFNSEPNNAGHHKDHTEMTPWIWERKFEIDSLCFPVQLAYLLYKNTGRIDQFDDSFVSGIKKLLQVFETEQHHTAESKYRFERDEDRPEDTLTNDGLGSPVAETGMIWSGFRPSDDACVYGYLIPANMFAVLILDYIQELFSGILDDSEIVAKAKKIQTEVKAGIEEYGTTTNEAGERIYAYETDGLGHYLIMDDGNVPNLLSTPYLHYTAMDDPTYLNTRKTVLSSENPYYFAGKYGKGLGSPHTPAHYIWHIALAIQGLTQSDKNEKAVLLDNMVATTAGTNMMHEGFNVNDPSKFTREWFSWANMMYCELFLDYFDYKIKE</sequence>
<protein>
    <recommendedName>
        <fullName evidence="4">Metal-independent alpha-mannosidase</fullName>
    </recommendedName>
</protein>
<dbReference type="PANTHER" id="PTHR31047:SF0">
    <property type="entry name" value="MEIOTICALLY UP-REGULATED GENE 157 PROTEIN"/>
    <property type="match status" value="1"/>
</dbReference>
<dbReference type="GO" id="GO:0005975">
    <property type="term" value="P:carbohydrate metabolic process"/>
    <property type="evidence" value="ECO:0007669"/>
    <property type="project" value="InterPro"/>
</dbReference>
<evidence type="ECO:0000313" key="2">
    <source>
        <dbReference type="EMBL" id="KRK82646.1"/>
    </source>
</evidence>
<dbReference type="AlphaFoldDB" id="A0A0R1KGP5"/>
<feature type="compositionally biased region" description="Basic and acidic residues" evidence="1">
    <location>
        <begin position="195"/>
        <end position="208"/>
    </location>
</feature>